<keyword evidence="1" id="KW-1133">Transmembrane helix</keyword>
<dbReference type="AlphaFoldDB" id="A0A812MB04"/>
<dbReference type="EMBL" id="CAJNDS010001413">
    <property type="protein sequence ID" value="CAE7258409.1"/>
    <property type="molecule type" value="Genomic_DNA"/>
</dbReference>
<name>A0A812MB04_9DINO</name>
<sequence length="400" mass="45625">MRQLQVRRLIQYPFASRSESPKGDQASVKGSKGYRLSCGICTLELHMKGCNIRMLLVVIMTPIIGAVVYDVGREVVVMAKLWQGRQRAELPTDRPLLTHAVVITEYKEPLDVLAATIASLQEQTLAHNTIVVLAQEDRDMEADEAFLSLQAMAEKSFFCFMCTRHKLQPGEVAGKSSNENFAVRQLYNRVPDMGLDPFNVMVTVADADSYFDRVFLEQLESEFWRTPDGRRMLFDSPIHTGRNLAECNLLVQCYEMYRCQTVTFSHLTSQPCQSNYSMTLGFAHELNYWDPDNTSEDLHTTLKVIAYTGAPSDCVVTVWSLIMNDSVTGLQDRWVQAKRHMWGVEEVAWIISLFPVLRWRVWCRMLGMTAENLLLKATIPSWVILCFPQTWRVPGPQVKP</sequence>
<proteinExistence type="predicted"/>
<evidence type="ECO:0000256" key="1">
    <source>
        <dbReference type="SAM" id="Phobius"/>
    </source>
</evidence>
<evidence type="ECO:0000313" key="3">
    <source>
        <dbReference type="Proteomes" id="UP000604046"/>
    </source>
</evidence>
<keyword evidence="1" id="KW-0812">Transmembrane</keyword>
<gene>
    <name evidence="2" type="primary">CC2D2A</name>
    <name evidence="2" type="ORF">SNAT2548_LOCUS13430</name>
</gene>
<feature type="transmembrane region" description="Helical" evidence="1">
    <location>
        <begin position="52"/>
        <end position="69"/>
    </location>
</feature>
<evidence type="ECO:0000313" key="2">
    <source>
        <dbReference type="EMBL" id="CAE7258409.1"/>
    </source>
</evidence>
<organism evidence="2 3">
    <name type="scientific">Symbiodinium natans</name>
    <dbReference type="NCBI Taxonomy" id="878477"/>
    <lineage>
        <taxon>Eukaryota</taxon>
        <taxon>Sar</taxon>
        <taxon>Alveolata</taxon>
        <taxon>Dinophyceae</taxon>
        <taxon>Suessiales</taxon>
        <taxon>Symbiodiniaceae</taxon>
        <taxon>Symbiodinium</taxon>
    </lineage>
</organism>
<protein>
    <submittedName>
        <fullName evidence="2">CC2D2A protein</fullName>
    </submittedName>
</protein>
<keyword evidence="3" id="KW-1185">Reference proteome</keyword>
<dbReference type="OrthoDB" id="5819478at2759"/>
<comment type="caution">
    <text evidence="2">The sequence shown here is derived from an EMBL/GenBank/DDBJ whole genome shotgun (WGS) entry which is preliminary data.</text>
</comment>
<dbReference type="PANTHER" id="PTHR36851:SF1">
    <property type="entry name" value="GLYCO_TRANS_2-LIKE DOMAIN-CONTAINING PROTEIN"/>
    <property type="match status" value="1"/>
</dbReference>
<keyword evidence="1" id="KW-0472">Membrane</keyword>
<accession>A0A812MB04</accession>
<reference evidence="2" key="1">
    <citation type="submission" date="2021-02" db="EMBL/GenBank/DDBJ databases">
        <authorList>
            <person name="Dougan E. K."/>
            <person name="Rhodes N."/>
            <person name="Thang M."/>
            <person name="Chan C."/>
        </authorList>
    </citation>
    <scope>NUCLEOTIDE SEQUENCE</scope>
</reference>
<dbReference type="PANTHER" id="PTHR36851">
    <property type="entry name" value="UNNAMED PRODUCT"/>
    <property type="match status" value="1"/>
</dbReference>
<dbReference type="SUPFAM" id="SSF53448">
    <property type="entry name" value="Nucleotide-diphospho-sugar transferases"/>
    <property type="match status" value="1"/>
</dbReference>
<dbReference type="Proteomes" id="UP000604046">
    <property type="component" value="Unassembled WGS sequence"/>
</dbReference>
<dbReference type="Gene3D" id="3.90.550.10">
    <property type="entry name" value="Spore Coat Polysaccharide Biosynthesis Protein SpsA, Chain A"/>
    <property type="match status" value="1"/>
</dbReference>
<dbReference type="InterPro" id="IPR029044">
    <property type="entry name" value="Nucleotide-diphossugar_trans"/>
</dbReference>